<feature type="compositionally biased region" description="Polar residues" evidence="1">
    <location>
        <begin position="60"/>
        <end position="79"/>
    </location>
</feature>
<name>A0A9N7UT94_PLEPL</name>
<feature type="compositionally biased region" description="Polar residues" evidence="1">
    <location>
        <begin position="137"/>
        <end position="150"/>
    </location>
</feature>
<dbReference type="AlphaFoldDB" id="A0A9N7UT94"/>
<comment type="caution">
    <text evidence="2">The sequence shown here is derived from an EMBL/GenBank/DDBJ whole genome shotgun (WGS) entry which is preliminary data.</text>
</comment>
<proteinExistence type="predicted"/>
<evidence type="ECO:0000313" key="3">
    <source>
        <dbReference type="Proteomes" id="UP001153269"/>
    </source>
</evidence>
<protein>
    <submittedName>
        <fullName evidence="2">Uncharacterized protein</fullName>
    </submittedName>
</protein>
<sequence length="167" mass="17984">MSQKLDKWKKHHTGNRLCWDHMKRLQGVVVRRGLLTAPGENEENISSTWLPLLALPQTSLSRPGSCGSLSAPESCSTPLGRSEEEGVERPVTSMVYPNRRRGGESGPCLHAAHTVRGSTSTRPPSPSAPLDPLTSVLAANTQRPSPNSRGPANLRLISHRGPAPAHP</sequence>
<evidence type="ECO:0000313" key="2">
    <source>
        <dbReference type="EMBL" id="CAB1437579.1"/>
    </source>
</evidence>
<gene>
    <name evidence="2" type="ORF">PLEPLA_LOCUS25619</name>
</gene>
<feature type="region of interest" description="Disordered" evidence="1">
    <location>
        <begin position="60"/>
        <end position="167"/>
    </location>
</feature>
<dbReference type="EMBL" id="CADEAL010002046">
    <property type="protein sequence ID" value="CAB1437579.1"/>
    <property type="molecule type" value="Genomic_DNA"/>
</dbReference>
<dbReference type="Proteomes" id="UP001153269">
    <property type="component" value="Unassembled WGS sequence"/>
</dbReference>
<organism evidence="2 3">
    <name type="scientific">Pleuronectes platessa</name>
    <name type="common">European plaice</name>
    <dbReference type="NCBI Taxonomy" id="8262"/>
    <lineage>
        <taxon>Eukaryota</taxon>
        <taxon>Metazoa</taxon>
        <taxon>Chordata</taxon>
        <taxon>Craniata</taxon>
        <taxon>Vertebrata</taxon>
        <taxon>Euteleostomi</taxon>
        <taxon>Actinopterygii</taxon>
        <taxon>Neopterygii</taxon>
        <taxon>Teleostei</taxon>
        <taxon>Neoteleostei</taxon>
        <taxon>Acanthomorphata</taxon>
        <taxon>Carangaria</taxon>
        <taxon>Pleuronectiformes</taxon>
        <taxon>Pleuronectoidei</taxon>
        <taxon>Pleuronectidae</taxon>
        <taxon>Pleuronectes</taxon>
    </lineage>
</organism>
<keyword evidence="3" id="KW-1185">Reference proteome</keyword>
<accession>A0A9N7UT94</accession>
<reference evidence="2" key="1">
    <citation type="submission" date="2020-03" db="EMBL/GenBank/DDBJ databases">
        <authorList>
            <person name="Weist P."/>
        </authorList>
    </citation>
    <scope>NUCLEOTIDE SEQUENCE</scope>
</reference>
<evidence type="ECO:0000256" key="1">
    <source>
        <dbReference type="SAM" id="MobiDB-lite"/>
    </source>
</evidence>